<dbReference type="InterPro" id="IPR003339">
    <property type="entry name" value="ABC/ECF_trnsptr_transmembrane"/>
</dbReference>
<feature type="transmembrane region" description="Helical" evidence="6">
    <location>
        <begin position="105"/>
        <end position="126"/>
    </location>
</feature>
<dbReference type="EMBL" id="CABEIY010000006">
    <property type="protein sequence ID" value="VTT23590.1"/>
    <property type="molecule type" value="Genomic_DNA"/>
</dbReference>
<dbReference type="RefSeq" id="WP_002983003.1">
    <property type="nucleotide sequence ID" value="NZ_BLBI01000003.1"/>
</dbReference>
<dbReference type="PANTHER" id="PTHR34857">
    <property type="entry name" value="SLL0384 PROTEIN"/>
    <property type="match status" value="1"/>
</dbReference>
<dbReference type="Pfam" id="PF02361">
    <property type="entry name" value="CbiQ"/>
    <property type="match status" value="1"/>
</dbReference>
<dbReference type="CDD" id="cd16914">
    <property type="entry name" value="EcfT"/>
    <property type="match status" value="1"/>
</dbReference>
<evidence type="ECO:0000256" key="1">
    <source>
        <dbReference type="ARBA" id="ARBA00004141"/>
    </source>
</evidence>
<dbReference type="AlphaFoldDB" id="A0AAE9QSC1"/>
<dbReference type="GO" id="GO:0005886">
    <property type="term" value="C:plasma membrane"/>
    <property type="evidence" value="ECO:0007669"/>
    <property type="project" value="UniProtKB-ARBA"/>
</dbReference>
<name>A0AAE9QSC1_STREQ</name>
<evidence type="ECO:0000256" key="4">
    <source>
        <dbReference type="ARBA" id="ARBA00022989"/>
    </source>
</evidence>
<accession>A0AAE9QSC1</accession>
<comment type="subcellular location">
    <subcellularLocation>
        <location evidence="1">Membrane</location>
        <topology evidence="1">Multi-pass membrane protein</topology>
    </subcellularLocation>
</comment>
<reference evidence="7 9" key="1">
    <citation type="submission" date="2019-05" db="EMBL/GenBank/DDBJ databases">
        <authorList>
            <consortium name="Pathogen Informatics"/>
        </authorList>
    </citation>
    <scope>NUCLEOTIDE SEQUENCE [LARGE SCALE GENOMIC DNA]</scope>
    <source>
        <strain evidence="7 9">NCTC11557</strain>
    </source>
</reference>
<proteinExistence type="predicted"/>
<dbReference type="Proteomes" id="UP000339049">
    <property type="component" value="Unassembled WGS sequence"/>
</dbReference>
<dbReference type="PANTHER" id="PTHR34857:SF2">
    <property type="entry name" value="SLL0384 PROTEIN"/>
    <property type="match status" value="1"/>
</dbReference>
<gene>
    <name evidence="7" type="primary">cbiQ_3</name>
    <name evidence="7" type="ORF">NCTC11557_00866</name>
    <name evidence="8" type="ORF">OPT59_09715</name>
</gene>
<feature type="transmembrane region" description="Helical" evidence="6">
    <location>
        <begin position="67"/>
        <end position="85"/>
    </location>
</feature>
<dbReference type="InterPro" id="IPR051611">
    <property type="entry name" value="ECF_transporter_component"/>
</dbReference>
<evidence type="ECO:0000313" key="8">
    <source>
        <dbReference type="EMBL" id="WHM78893.1"/>
    </source>
</evidence>
<organism evidence="7 9">
    <name type="scientific">Streptococcus dysgalactiae subsp. equisimilis</name>
    <name type="common">Streptococcus equisimilis</name>
    <dbReference type="NCBI Taxonomy" id="119602"/>
    <lineage>
        <taxon>Bacteria</taxon>
        <taxon>Bacillati</taxon>
        <taxon>Bacillota</taxon>
        <taxon>Bacilli</taxon>
        <taxon>Lactobacillales</taxon>
        <taxon>Streptococcaceae</taxon>
        <taxon>Streptococcus</taxon>
    </lineage>
</organism>
<dbReference type="Proteomes" id="UP001237475">
    <property type="component" value="Chromosome"/>
</dbReference>
<feature type="transmembrane region" description="Helical" evidence="6">
    <location>
        <begin position="222"/>
        <end position="241"/>
    </location>
</feature>
<keyword evidence="2" id="KW-1003">Cell membrane</keyword>
<reference evidence="8" key="2">
    <citation type="submission" date="2023-04" db="EMBL/GenBank/DDBJ databases">
        <title>Complete genomes of S. dygalactiae subsp equisimilis isolates causing bacteremia in cancer patients.</title>
        <authorList>
            <person name="Anand S."/>
            <person name="Arias J."/>
            <person name="Delafuente J."/>
            <person name="Elgamal H."/>
            <person name="Prevost T."/>
            <person name="Liu X."/>
            <person name="Kalia A."/>
        </authorList>
    </citation>
    <scope>NUCLEOTIDE SEQUENCE</scope>
    <source>
        <strain evidence="8">UT_120444</strain>
    </source>
</reference>
<feature type="transmembrane region" description="Helical" evidence="6">
    <location>
        <begin position="44"/>
        <end position="60"/>
    </location>
</feature>
<evidence type="ECO:0000256" key="6">
    <source>
        <dbReference type="SAM" id="Phobius"/>
    </source>
</evidence>
<keyword evidence="3 6" id="KW-0812">Transmembrane</keyword>
<evidence type="ECO:0000256" key="3">
    <source>
        <dbReference type="ARBA" id="ARBA00022692"/>
    </source>
</evidence>
<evidence type="ECO:0000256" key="2">
    <source>
        <dbReference type="ARBA" id="ARBA00022475"/>
    </source>
</evidence>
<evidence type="ECO:0000313" key="7">
    <source>
        <dbReference type="EMBL" id="VTT23590.1"/>
    </source>
</evidence>
<sequence>MNTILRNTRPTAKQMYLDPRTKILLCLTVSCVMMSSDIIGIMRFVLPCLAAIPLLFLVFLKKTKIAAYYVVMYIVTATVPRLLMPHVSPLFNLLFTGMIAMFTKLLPGMSMFCLLILTTTVSEFVAAMDRLHISKKISVPVSVMFRFIPTIREEYKAIRGAMRLRDLSWRNPMEMLEYRMVPLLTGLVTIGNELSTSALTRGLDSPQRRTNMCPIGFHWQDGVALLFCIAIIICYVLSAFFGW</sequence>
<keyword evidence="4 6" id="KW-1133">Transmembrane helix</keyword>
<evidence type="ECO:0000313" key="9">
    <source>
        <dbReference type="Proteomes" id="UP000339049"/>
    </source>
</evidence>
<evidence type="ECO:0000256" key="5">
    <source>
        <dbReference type="ARBA" id="ARBA00023136"/>
    </source>
</evidence>
<protein>
    <submittedName>
        <fullName evidence="8">Energy-coupling factor transporter transmembrane component T</fullName>
    </submittedName>
    <submittedName>
        <fullName evidence="7">Truncated cobalt transport protein</fullName>
    </submittedName>
</protein>
<keyword evidence="5 6" id="KW-0472">Membrane</keyword>
<dbReference type="EMBL" id="CP125360">
    <property type="protein sequence ID" value="WHM78893.1"/>
    <property type="molecule type" value="Genomic_DNA"/>
</dbReference>